<accession>A0A317WNQ0</accession>
<dbReference type="AlphaFoldDB" id="A0A317WNQ0"/>
<comment type="caution">
    <text evidence="1">The sequence shown here is derived from an EMBL/GenBank/DDBJ whole genome shotgun (WGS) entry which is preliminary data.</text>
</comment>
<dbReference type="RefSeq" id="XP_025466897.1">
    <property type="nucleotide sequence ID" value="XM_025617784.1"/>
</dbReference>
<proteinExistence type="predicted"/>
<gene>
    <name evidence="1" type="ORF">BO94DRAFT_99879</name>
</gene>
<dbReference type="EMBL" id="MSFK01000016">
    <property type="protein sequence ID" value="PWY85880.1"/>
    <property type="molecule type" value="Genomic_DNA"/>
</dbReference>
<reference evidence="1 2" key="1">
    <citation type="submission" date="2016-12" db="EMBL/GenBank/DDBJ databases">
        <title>The genomes of Aspergillus section Nigri reveals drivers in fungal speciation.</title>
        <authorList>
            <consortium name="DOE Joint Genome Institute"/>
            <person name="Vesth T.C."/>
            <person name="Nybo J."/>
            <person name="Theobald S."/>
            <person name="Brandl J."/>
            <person name="Frisvad J.C."/>
            <person name="Nielsen K.F."/>
            <person name="Lyhne E.K."/>
            <person name="Kogle M.E."/>
            <person name="Kuo A."/>
            <person name="Riley R."/>
            <person name="Clum A."/>
            <person name="Nolan M."/>
            <person name="Lipzen A."/>
            <person name="Salamov A."/>
            <person name="Henrissat B."/>
            <person name="Wiebenga A."/>
            <person name="De Vries R.P."/>
            <person name="Grigoriev I.V."/>
            <person name="Mortensen U.H."/>
            <person name="Andersen M.R."/>
            <person name="Baker S.E."/>
        </authorList>
    </citation>
    <scope>NUCLEOTIDE SEQUENCE [LARGE SCALE GENOMIC DNA]</scope>
    <source>
        <strain evidence="1 2">CBS 115572</strain>
    </source>
</reference>
<name>A0A317WNQ0_9EURO</name>
<evidence type="ECO:0000313" key="2">
    <source>
        <dbReference type="Proteomes" id="UP000246702"/>
    </source>
</evidence>
<protein>
    <submittedName>
        <fullName evidence="1">Uncharacterized protein</fullName>
    </submittedName>
</protein>
<evidence type="ECO:0000313" key="1">
    <source>
        <dbReference type="EMBL" id="PWY85880.1"/>
    </source>
</evidence>
<dbReference type="GeneID" id="37119927"/>
<keyword evidence="2" id="KW-1185">Reference proteome</keyword>
<organism evidence="1 2">
    <name type="scientific">Aspergillus sclerotioniger CBS 115572</name>
    <dbReference type="NCBI Taxonomy" id="1450535"/>
    <lineage>
        <taxon>Eukaryota</taxon>
        <taxon>Fungi</taxon>
        <taxon>Dikarya</taxon>
        <taxon>Ascomycota</taxon>
        <taxon>Pezizomycotina</taxon>
        <taxon>Eurotiomycetes</taxon>
        <taxon>Eurotiomycetidae</taxon>
        <taxon>Eurotiales</taxon>
        <taxon>Aspergillaceae</taxon>
        <taxon>Aspergillus</taxon>
        <taxon>Aspergillus subgen. Circumdati</taxon>
    </lineage>
</organism>
<dbReference type="Proteomes" id="UP000246702">
    <property type="component" value="Unassembled WGS sequence"/>
</dbReference>
<sequence>MFSLIPAQDNQNCTKLSTRSQSIPSIAMNPRDIETNTASSSSKTATRIPQALALLKYASSTSTPFLYPSQVPHNISTHSSSSQSMEQCCLNSGWIDQTPHNFHSMDTSKHLQRGSSTPSFRLDFSPPLSPLFSRCVWSKVSVDPDISFFRELSRHGYIRFSKRETSLLMGMIDLQIFQNIIYVAQLYPRE</sequence>